<dbReference type="EMBL" id="SDHX01000001">
    <property type="protein sequence ID" value="RXK56375.1"/>
    <property type="molecule type" value="Genomic_DNA"/>
</dbReference>
<dbReference type="InterPro" id="IPR012334">
    <property type="entry name" value="Pectin_lyas_fold"/>
</dbReference>
<feature type="chain" id="PRO_5020482942" description="Endo-polygalacturonase" evidence="1">
    <location>
        <begin position="21"/>
        <end position="458"/>
    </location>
</feature>
<proteinExistence type="predicted"/>
<evidence type="ECO:0000313" key="3">
    <source>
        <dbReference type="Proteomes" id="UP000290218"/>
    </source>
</evidence>
<dbReference type="OrthoDB" id="179074at2"/>
<organism evidence="2 3">
    <name type="scientific">Oleiharenicola lentus</name>
    <dbReference type="NCBI Taxonomy" id="2508720"/>
    <lineage>
        <taxon>Bacteria</taxon>
        <taxon>Pseudomonadati</taxon>
        <taxon>Verrucomicrobiota</taxon>
        <taxon>Opitutia</taxon>
        <taxon>Opitutales</taxon>
        <taxon>Opitutaceae</taxon>
        <taxon>Oleiharenicola</taxon>
    </lineage>
</organism>
<dbReference type="RefSeq" id="WP_129047744.1">
    <property type="nucleotide sequence ID" value="NZ_SDHX01000001.1"/>
</dbReference>
<dbReference type="SUPFAM" id="SSF51126">
    <property type="entry name" value="Pectin lyase-like"/>
    <property type="match status" value="1"/>
</dbReference>
<dbReference type="Proteomes" id="UP000290218">
    <property type="component" value="Unassembled WGS sequence"/>
</dbReference>
<evidence type="ECO:0000313" key="2">
    <source>
        <dbReference type="EMBL" id="RXK56375.1"/>
    </source>
</evidence>
<sequence>MRLALLASTFALALPPVAFATVWTYPAPAEEFRSPAYTVRVTQDGRTQESFVYHHAHQDEHLRDRGTDFNHWTTFSFAGPITVEVARLSGPADGGEILPLARGLMPSVSGHTLTFTLDRPEKLYIRFPGADEDPLFIFADPPEEGIPDRADPQVIWFEAGKVHDIGEKFTIKSGQTVYIPGGAYVKGSITAENASDITVRGRGILSGLGYARRPGTAGIPFNTVMFNGSGDRQLIEGITVTNPTHFCLLSRGRLTTRHVKLFGWWHQTDGWGGGDGSIIEDSFLKVNDDSVKLYGRDQIARRLVIWQQVNGAPFQLGWGGAGQRATNCLVEDIDLIANEAADKTARETNQAFLNLRRQSSDSVIDGVTLRRIRIDTDVPMLLGFIETKGRVRNILLDEVTVRGVQRGKNFLRTEGDGRIEGITLRQVSINGRILTAADEGLWSTTGDVTAIRFDPAAP</sequence>
<protein>
    <recommendedName>
        <fullName evidence="4">Endo-polygalacturonase</fullName>
    </recommendedName>
</protein>
<feature type="signal peptide" evidence="1">
    <location>
        <begin position="1"/>
        <end position="20"/>
    </location>
</feature>
<comment type="caution">
    <text evidence="2">The sequence shown here is derived from an EMBL/GenBank/DDBJ whole genome shotgun (WGS) entry which is preliminary data.</text>
</comment>
<keyword evidence="3" id="KW-1185">Reference proteome</keyword>
<name>A0A4Q1CBA0_9BACT</name>
<gene>
    <name evidence="2" type="ORF">ESB00_11045</name>
</gene>
<evidence type="ECO:0000256" key="1">
    <source>
        <dbReference type="SAM" id="SignalP"/>
    </source>
</evidence>
<accession>A0A4Q1CBA0</accession>
<dbReference type="Gene3D" id="2.160.20.10">
    <property type="entry name" value="Single-stranded right-handed beta-helix, Pectin lyase-like"/>
    <property type="match status" value="1"/>
</dbReference>
<keyword evidence="1" id="KW-0732">Signal</keyword>
<dbReference type="InterPro" id="IPR011050">
    <property type="entry name" value="Pectin_lyase_fold/virulence"/>
</dbReference>
<evidence type="ECO:0008006" key="4">
    <source>
        <dbReference type="Google" id="ProtNLM"/>
    </source>
</evidence>
<reference evidence="2 3" key="1">
    <citation type="submission" date="2019-01" db="EMBL/GenBank/DDBJ databases">
        <title>Lacunisphaera sp. strain TWA-58.</title>
        <authorList>
            <person name="Chen W.-M."/>
        </authorList>
    </citation>
    <scope>NUCLEOTIDE SEQUENCE [LARGE SCALE GENOMIC DNA]</scope>
    <source>
        <strain evidence="2 3">TWA-58</strain>
    </source>
</reference>
<dbReference type="AlphaFoldDB" id="A0A4Q1CBA0"/>